<dbReference type="OrthoDB" id="5152716at2759"/>
<proteinExistence type="predicted"/>
<evidence type="ECO:0000313" key="2">
    <source>
        <dbReference type="EMBL" id="KAF0318676.1"/>
    </source>
</evidence>
<dbReference type="AlphaFoldDB" id="A0A8H3VY31"/>
<reference evidence="2 3" key="1">
    <citation type="submission" date="2019-12" db="EMBL/GenBank/DDBJ databases">
        <title>A genome sequence resource for the geographically widespread anthracnose pathogen Colletotrichum asianum.</title>
        <authorList>
            <person name="Meng Y."/>
        </authorList>
    </citation>
    <scope>NUCLEOTIDE SEQUENCE [LARGE SCALE GENOMIC DNA]</scope>
    <source>
        <strain evidence="2 3">ICMP 18580</strain>
    </source>
</reference>
<accession>A0A8H3VY31</accession>
<evidence type="ECO:0000313" key="3">
    <source>
        <dbReference type="Proteomes" id="UP000434172"/>
    </source>
</evidence>
<feature type="region of interest" description="Disordered" evidence="1">
    <location>
        <begin position="1"/>
        <end position="58"/>
    </location>
</feature>
<feature type="compositionally biased region" description="Polar residues" evidence="1">
    <location>
        <begin position="27"/>
        <end position="41"/>
    </location>
</feature>
<sequence length="87" mass="9650">MKKRKKDTPVRRPSTPTLTVRPRARPQSGTRSSPPSIQPKPQGQEPPSRPESAKATRVLHSRVSRISFINQGGICGSCREPRIGRIL</sequence>
<gene>
    <name evidence="2" type="ORF">GQ607_014092</name>
</gene>
<name>A0A8H3VY31_9PEZI</name>
<protein>
    <submittedName>
        <fullName evidence="2">Uncharacterized protein</fullName>
    </submittedName>
</protein>
<evidence type="ECO:0000256" key="1">
    <source>
        <dbReference type="SAM" id="MobiDB-lite"/>
    </source>
</evidence>
<keyword evidence="3" id="KW-1185">Reference proteome</keyword>
<comment type="caution">
    <text evidence="2">The sequence shown here is derived from an EMBL/GenBank/DDBJ whole genome shotgun (WGS) entry which is preliminary data.</text>
</comment>
<dbReference type="EMBL" id="WOWK01000106">
    <property type="protein sequence ID" value="KAF0318676.1"/>
    <property type="molecule type" value="Genomic_DNA"/>
</dbReference>
<dbReference type="Proteomes" id="UP000434172">
    <property type="component" value="Unassembled WGS sequence"/>
</dbReference>
<organism evidence="2 3">
    <name type="scientific">Colletotrichum asianum</name>
    <dbReference type="NCBI Taxonomy" id="702518"/>
    <lineage>
        <taxon>Eukaryota</taxon>
        <taxon>Fungi</taxon>
        <taxon>Dikarya</taxon>
        <taxon>Ascomycota</taxon>
        <taxon>Pezizomycotina</taxon>
        <taxon>Sordariomycetes</taxon>
        <taxon>Hypocreomycetidae</taxon>
        <taxon>Glomerellales</taxon>
        <taxon>Glomerellaceae</taxon>
        <taxon>Colletotrichum</taxon>
        <taxon>Colletotrichum gloeosporioides species complex</taxon>
    </lineage>
</organism>